<evidence type="ECO:0000313" key="3">
    <source>
        <dbReference type="EMBL" id="QEM14241.1"/>
    </source>
</evidence>
<dbReference type="InterPro" id="IPR050553">
    <property type="entry name" value="Thioredoxin_ResA/DsbE_sf"/>
</dbReference>
<dbReference type="Gene3D" id="3.40.30.10">
    <property type="entry name" value="Glutaredoxin"/>
    <property type="match status" value="1"/>
</dbReference>
<feature type="signal peptide" evidence="1">
    <location>
        <begin position="1"/>
        <end position="22"/>
    </location>
</feature>
<dbReference type="GO" id="GO:0016209">
    <property type="term" value="F:antioxidant activity"/>
    <property type="evidence" value="ECO:0007669"/>
    <property type="project" value="InterPro"/>
</dbReference>
<dbReference type="InterPro" id="IPR036249">
    <property type="entry name" value="Thioredoxin-like_sf"/>
</dbReference>
<dbReference type="CDD" id="cd02966">
    <property type="entry name" value="TlpA_like_family"/>
    <property type="match status" value="1"/>
</dbReference>
<proteinExistence type="predicted"/>
<sequence>MKNIIKTIWLLAVTLLPFFAGAQQMMVSKFILPNGREITPDKLDSVKNAWNGERILFQHNDEDDKNHVMRLIRMTPEMAKMLQDQDEKRRKAVQEMTGKPAPDFALQDVYGKLWKLSKLRGKVVVLNFWFTSCPPCIQEIPKLNSLVDKYKDKEVIFLALTFNDGANAESFLKTHAFSYTVLPASKTADKAYQITSWPSSFVIGRDGKVKFATGSEENIDLSLIKQIDAEL</sequence>
<dbReference type="AlphaFoldDB" id="A0A5C1IC61"/>
<dbReference type="GO" id="GO:0016491">
    <property type="term" value="F:oxidoreductase activity"/>
    <property type="evidence" value="ECO:0007669"/>
    <property type="project" value="InterPro"/>
</dbReference>
<dbReference type="KEGG" id="mrub:DEO27_030905"/>
<accession>A0A5C1IC61</accession>
<keyword evidence="4" id="KW-1185">Reference proteome</keyword>
<dbReference type="RefSeq" id="WP_112573159.1">
    <property type="nucleotide sequence ID" value="NZ_CP043450.1"/>
</dbReference>
<dbReference type="Proteomes" id="UP000251402">
    <property type="component" value="Chromosome"/>
</dbReference>
<keyword evidence="1" id="KW-0732">Signal</keyword>
<dbReference type="SUPFAM" id="SSF52833">
    <property type="entry name" value="Thioredoxin-like"/>
    <property type="match status" value="1"/>
</dbReference>
<dbReference type="OrthoDB" id="9815205at2"/>
<name>A0A5C1IC61_9SPHI</name>
<feature type="chain" id="PRO_5022766364" evidence="1">
    <location>
        <begin position="23"/>
        <end position="231"/>
    </location>
</feature>
<dbReference type="PROSITE" id="PS51352">
    <property type="entry name" value="THIOREDOXIN_2"/>
    <property type="match status" value="1"/>
</dbReference>
<dbReference type="InterPro" id="IPR000866">
    <property type="entry name" value="AhpC/TSA"/>
</dbReference>
<evidence type="ECO:0000313" key="4">
    <source>
        <dbReference type="Proteomes" id="UP000251402"/>
    </source>
</evidence>
<evidence type="ECO:0000256" key="1">
    <source>
        <dbReference type="SAM" id="SignalP"/>
    </source>
</evidence>
<feature type="domain" description="Thioredoxin" evidence="2">
    <location>
        <begin position="95"/>
        <end position="231"/>
    </location>
</feature>
<evidence type="ECO:0000259" key="2">
    <source>
        <dbReference type="PROSITE" id="PS51352"/>
    </source>
</evidence>
<dbReference type="PANTHER" id="PTHR42852">
    <property type="entry name" value="THIOL:DISULFIDE INTERCHANGE PROTEIN DSBE"/>
    <property type="match status" value="1"/>
</dbReference>
<dbReference type="PANTHER" id="PTHR42852:SF13">
    <property type="entry name" value="PROTEIN DIPZ"/>
    <property type="match status" value="1"/>
</dbReference>
<reference evidence="3" key="1">
    <citation type="submission" date="2019-08" db="EMBL/GenBank/DDBJ databases">
        <title>Comparative genome analysis confer to the adaptation heavy metal polluted environment.</title>
        <authorList>
            <person name="Li Y."/>
        </authorList>
    </citation>
    <scope>NUCLEOTIDE SEQUENCE [LARGE SCALE GENOMIC DNA]</scope>
    <source>
        <strain evidence="3">P1</strain>
    </source>
</reference>
<dbReference type="Pfam" id="PF00578">
    <property type="entry name" value="AhpC-TSA"/>
    <property type="match status" value="1"/>
</dbReference>
<organism evidence="3 4">
    <name type="scientific">Mucilaginibacter rubeus</name>
    <dbReference type="NCBI Taxonomy" id="2027860"/>
    <lineage>
        <taxon>Bacteria</taxon>
        <taxon>Pseudomonadati</taxon>
        <taxon>Bacteroidota</taxon>
        <taxon>Sphingobacteriia</taxon>
        <taxon>Sphingobacteriales</taxon>
        <taxon>Sphingobacteriaceae</taxon>
        <taxon>Mucilaginibacter</taxon>
    </lineage>
</organism>
<protein>
    <submittedName>
        <fullName evidence="3">TlpA family protein disulfide reductase</fullName>
    </submittedName>
</protein>
<gene>
    <name evidence="3" type="ORF">DEO27_030905</name>
</gene>
<dbReference type="EMBL" id="CP043450">
    <property type="protein sequence ID" value="QEM14241.1"/>
    <property type="molecule type" value="Genomic_DNA"/>
</dbReference>
<dbReference type="InterPro" id="IPR013766">
    <property type="entry name" value="Thioredoxin_domain"/>
</dbReference>